<reference evidence="1 2" key="1">
    <citation type="submission" date="2021-06" db="EMBL/GenBank/DDBJ databases">
        <authorList>
            <person name="Palmer J.M."/>
        </authorList>
    </citation>
    <scope>NUCLEOTIDE SEQUENCE [LARGE SCALE GENOMIC DNA]</scope>
    <source>
        <strain evidence="1 2">XC_2019</strain>
        <tissue evidence="1">Muscle</tissue>
    </source>
</reference>
<sequence length="84" mass="9538">MAVAGCPDYFLHHPNYQQDNIDRSSNHRQTDLIPAGFQQSTNQSSPNHQVCQTWVTSCNLYLGFFHCKYLSCSKGALRGHRVPI</sequence>
<name>A0ABV0RMV4_9TELE</name>
<dbReference type="EMBL" id="JAHRIN010051419">
    <property type="protein sequence ID" value="MEQ2209515.1"/>
    <property type="molecule type" value="Genomic_DNA"/>
</dbReference>
<protein>
    <submittedName>
        <fullName evidence="1">Uncharacterized protein</fullName>
    </submittedName>
</protein>
<gene>
    <name evidence="1" type="ORF">XENOCAPTIV_000102</name>
</gene>
<evidence type="ECO:0000313" key="2">
    <source>
        <dbReference type="Proteomes" id="UP001434883"/>
    </source>
</evidence>
<dbReference type="Proteomes" id="UP001434883">
    <property type="component" value="Unassembled WGS sequence"/>
</dbReference>
<comment type="caution">
    <text evidence="1">The sequence shown here is derived from an EMBL/GenBank/DDBJ whole genome shotgun (WGS) entry which is preliminary data.</text>
</comment>
<organism evidence="1 2">
    <name type="scientific">Xenoophorus captivus</name>
    <dbReference type="NCBI Taxonomy" id="1517983"/>
    <lineage>
        <taxon>Eukaryota</taxon>
        <taxon>Metazoa</taxon>
        <taxon>Chordata</taxon>
        <taxon>Craniata</taxon>
        <taxon>Vertebrata</taxon>
        <taxon>Euteleostomi</taxon>
        <taxon>Actinopterygii</taxon>
        <taxon>Neopterygii</taxon>
        <taxon>Teleostei</taxon>
        <taxon>Neoteleostei</taxon>
        <taxon>Acanthomorphata</taxon>
        <taxon>Ovalentaria</taxon>
        <taxon>Atherinomorphae</taxon>
        <taxon>Cyprinodontiformes</taxon>
        <taxon>Goodeidae</taxon>
        <taxon>Xenoophorus</taxon>
    </lineage>
</organism>
<proteinExistence type="predicted"/>
<accession>A0ABV0RMV4</accession>
<keyword evidence="2" id="KW-1185">Reference proteome</keyword>
<evidence type="ECO:0000313" key="1">
    <source>
        <dbReference type="EMBL" id="MEQ2209515.1"/>
    </source>
</evidence>